<dbReference type="Proteomes" id="UP001258017">
    <property type="component" value="Unassembled WGS sequence"/>
</dbReference>
<proteinExistence type="predicted"/>
<accession>A0AAD9RE67</accession>
<protein>
    <submittedName>
        <fullName evidence="1">Uncharacterized protein</fullName>
    </submittedName>
</protein>
<reference evidence="1" key="2">
    <citation type="journal article" date="2023" name="Commun. Biol.">
        <title>Intrasexual cuticular hydrocarbon dimorphism in a wasp sheds light on hydrocarbon biosynthesis genes in Hymenoptera.</title>
        <authorList>
            <person name="Moris V.C."/>
            <person name="Podsiadlowski L."/>
            <person name="Martin S."/>
            <person name="Oeyen J.P."/>
            <person name="Donath A."/>
            <person name="Petersen M."/>
            <person name="Wilbrandt J."/>
            <person name="Misof B."/>
            <person name="Liedtke D."/>
            <person name="Thamm M."/>
            <person name="Scheiner R."/>
            <person name="Schmitt T."/>
            <person name="Niehuis O."/>
        </authorList>
    </citation>
    <scope>NUCLEOTIDE SEQUENCE</scope>
    <source>
        <strain evidence="1">GBR_01_08_01A</strain>
    </source>
</reference>
<dbReference type="EMBL" id="JAIFRP010000673">
    <property type="protein sequence ID" value="KAK2578066.1"/>
    <property type="molecule type" value="Genomic_DNA"/>
</dbReference>
<reference evidence="1" key="1">
    <citation type="submission" date="2021-08" db="EMBL/GenBank/DDBJ databases">
        <authorList>
            <person name="Misof B."/>
            <person name="Oliver O."/>
            <person name="Podsiadlowski L."/>
            <person name="Donath A."/>
            <person name="Peters R."/>
            <person name="Mayer C."/>
            <person name="Rust J."/>
            <person name="Gunkel S."/>
            <person name="Lesny P."/>
            <person name="Martin S."/>
            <person name="Oeyen J.P."/>
            <person name="Petersen M."/>
            <person name="Panagiotis P."/>
            <person name="Wilbrandt J."/>
            <person name="Tanja T."/>
        </authorList>
    </citation>
    <scope>NUCLEOTIDE SEQUENCE</scope>
    <source>
        <strain evidence="1">GBR_01_08_01A</strain>
        <tissue evidence="1">Thorax + abdomen</tissue>
    </source>
</reference>
<comment type="caution">
    <text evidence="1">The sequence shown here is derived from an EMBL/GenBank/DDBJ whole genome shotgun (WGS) entry which is preliminary data.</text>
</comment>
<evidence type="ECO:0000313" key="1">
    <source>
        <dbReference type="EMBL" id="KAK2578066.1"/>
    </source>
</evidence>
<sequence length="304" mass="35157">MNPEQVELIINRFNHITAKIENGHKLNPIPPEMYFEMQKLKEMFATITTKFINLIAENNENLDAKVNNDKTQSEIAQPIDIDLEIKSPNHLWTEVKVLPKFSNQFDDEILAAQLIQSDCKNESVIKEFTSQELVSNKESSILSTELKNPQLFIGKIPNVSVSLEGPMAIMQLLPHTQKECSKAVYTSADTINSFDNIQLNTSRTKNILQLLRNNVTRYRINRISKDKINRQKQQFDKGVSNSKKNIENIPRRVSSRLKRFRQYKRRRMKISSNPIRISTVHEHILSKGPTRNVSSIKSKKIFDK</sequence>
<organism evidence="1 2">
    <name type="scientific">Odynerus spinipes</name>
    <dbReference type="NCBI Taxonomy" id="1348599"/>
    <lineage>
        <taxon>Eukaryota</taxon>
        <taxon>Metazoa</taxon>
        <taxon>Ecdysozoa</taxon>
        <taxon>Arthropoda</taxon>
        <taxon>Hexapoda</taxon>
        <taxon>Insecta</taxon>
        <taxon>Pterygota</taxon>
        <taxon>Neoptera</taxon>
        <taxon>Endopterygota</taxon>
        <taxon>Hymenoptera</taxon>
        <taxon>Apocrita</taxon>
        <taxon>Aculeata</taxon>
        <taxon>Vespoidea</taxon>
        <taxon>Vespidae</taxon>
        <taxon>Eumeninae</taxon>
        <taxon>Odynerus</taxon>
    </lineage>
</organism>
<gene>
    <name evidence="1" type="ORF">KPH14_012867</name>
</gene>
<evidence type="ECO:0000313" key="2">
    <source>
        <dbReference type="Proteomes" id="UP001258017"/>
    </source>
</evidence>
<name>A0AAD9RE67_9HYME</name>
<keyword evidence="2" id="KW-1185">Reference proteome</keyword>
<dbReference type="AlphaFoldDB" id="A0AAD9RE67"/>